<sequence>MFEETTLDKHSLNTPSNASIPHLLRLPLELQQEIFSNVVPHVTSPTPPNFREIDDCPDQALGAMEWFTGPAATSILRVSHALSSAALDYMYSRSLFTIGIHLNPDTGFAARFQKRIQNKEYEWTEVPFVRMGGGDWKEYGLDSEVLAEKVSLENFKRIRWFVVTIHMLPTDLLVLDLMLQKFWGTAITDRDELFQRLCAEVDSLVNLLQKVHSLEFLRIDCFFNEGSDEDTEDETKKILGLFRRLNGIRQVVVAGFTDDEEFEIEFENHLMNCDG</sequence>
<name>A0A6A6H2T9_VIRVR</name>
<dbReference type="EMBL" id="ML991821">
    <property type="protein sequence ID" value="KAF2231873.1"/>
    <property type="molecule type" value="Genomic_DNA"/>
</dbReference>
<organism evidence="1 2">
    <name type="scientific">Viridothelium virens</name>
    <name type="common">Speckled blister lichen</name>
    <name type="synonym">Trypethelium virens</name>
    <dbReference type="NCBI Taxonomy" id="1048519"/>
    <lineage>
        <taxon>Eukaryota</taxon>
        <taxon>Fungi</taxon>
        <taxon>Dikarya</taxon>
        <taxon>Ascomycota</taxon>
        <taxon>Pezizomycotina</taxon>
        <taxon>Dothideomycetes</taxon>
        <taxon>Dothideomycetes incertae sedis</taxon>
        <taxon>Trypetheliales</taxon>
        <taxon>Trypetheliaceae</taxon>
        <taxon>Viridothelium</taxon>
    </lineage>
</organism>
<accession>A0A6A6H2T9</accession>
<dbReference type="Proteomes" id="UP000800092">
    <property type="component" value="Unassembled WGS sequence"/>
</dbReference>
<proteinExistence type="predicted"/>
<evidence type="ECO:0000313" key="2">
    <source>
        <dbReference type="Proteomes" id="UP000800092"/>
    </source>
</evidence>
<reference evidence="1" key="1">
    <citation type="journal article" date="2020" name="Stud. Mycol.">
        <title>101 Dothideomycetes genomes: a test case for predicting lifestyles and emergence of pathogens.</title>
        <authorList>
            <person name="Haridas S."/>
            <person name="Albert R."/>
            <person name="Binder M."/>
            <person name="Bloem J."/>
            <person name="Labutti K."/>
            <person name="Salamov A."/>
            <person name="Andreopoulos B."/>
            <person name="Baker S."/>
            <person name="Barry K."/>
            <person name="Bills G."/>
            <person name="Bluhm B."/>
            <person name="Cannon C."/>
            <person name="Castanera R."/>
            <person name="Culley D."/>
            <person name="Daum C."/>
            <person name="Ezra D."/>
            <person name="Gonzalez J."/>
            <person name="Henrissat B."/>
            <person name="Kuo A."/>
            <person name="Liang C."/>
            <person name="Lipzen A."/>
            <person name="Lutzoni F."/>
            <person name="Magnuson J."/>
            <person name="Mondo S."/>
            <person name="Nolan M."/>
            <person name="Ohm R."/>
            <person name="Pangilinan J."/>
            <person name="Park H.-J."/>
            <person name="Ramirez L."/>
            <person name="Alfaro M."/>
            <person name="Sun H."/>
            <person name="Tritt A."/>
            <person name="Yoshinaga Y."/>
            <person name="Zwiers L.-H."/>
            <person name="Turgeon B."/>
            <person name="Goodwin S."/>
            <person name="Spatafora J."/>
            <person name="Crous P."/>
            <person name="Grigoriev I."/>
        </authorList>
    </citation>
    <scope>NUCLEOTIDE SEQUENCE</scope>
    <source>
        <strain evidence="1">Tuck. ex Michener</strain>
    </source>
</reference>
<keyword evidence="2" id="KW-1185">Reference proteome</keyword>
<evidence type="ECO:0000313" key="1">
    <source>
        <dbReference type="EMBL" id="KAF2231873.1"/>
    </source>
</evidence>
<protein>
    <recommendedName>
        <fullName evidence="3">F-box domain-containing protein</fullName>
    </recommendedName>
</protein>
<evidence type="ECO:0008006" key="3">
    <source>
        <dbReference type="Google" id="ProtNLM"/>
    </source>
</evidence>
<gene>
    <name evidence="1" type="ORF">EV356DRAFT_535047</name>
</gene>
<dbReference type="AlphaFoldDB" id="A0A6A6H2T9"/>